<keyword evidence="1" id="KW-1133">Transmembrane helix</keyword>
<accession>A0ABU8SDC6</accession>
<dbReference type="RefSeq" id="WP_339969717.1">
    <property type="nucleotide sequence ID" value="NZ_JBBHJY010000012.1"/>
</dbReference>
<keyword evidence="1" id="KW-0812">Transmembrane</keyword>
<feature type="transmembrane region" description="Helical" evidence="1">
    <location>
        <begin position="21"/>
        <end position="42"/>
    </location>
</feature>
<keyword evidence="1" id="KW-0472">Membrane</keyword>
<gene>
    <name evidence="2" type="ORF">WG900_18870</name>
</gene>
<feature type="transmembrane region" description="Helical" evidence="1">
    <location>
        <begin position="118"/>
        <end position="139"/>
    </location>
</feature>
<feature type="transmembrane region" description="Helical" evidence="1">
    <location>
        <begin position="151"/>
        <end position="170"/>
    </location>
</feature>
<sequence>MDSVAVPTMDKVGDAAWFRKFTTVLAVFIIACFALNALLGRASYSYTLIWPHVHGLVMVSWLALHVFQARHAAGGDLARHRKLGWIGAYLAVAVVGTMSFSGVAALRGGYVPPFFTPAYFLALTQVGAVVFGGLVFAAITRRSETDYHRRLMTGALIGLTNPALGRLLPMPLIVPWGGWLTLAIQLGLVGVMALHDRRTMGRIHPSTATVGGILAMTEVLVSLAATNRMVQELAASIAGG</sequence>
<evidence type="ECO:0000256" key="1">
    <source>
        <dbReference type="SAM" id="Phobius"/>
    </source>
</evidence>
<dbReference type="Proteomes" id="UP001379235">
    <property type="component" value="Unassembled WGS sequence"/>
</dbReference>
<dbReference type="EMBL" id="JBBHJY010000012">
    <property type="protein sequence ID" value="MEJ6011971.1"/>
    <property type="molecule type" value="Genomic_DNA"/>
</dbReference>
<evidence type="ECO:0000313" key="3">
    <source>
        <dbReference type="Proteomes" id="UP001379235"/>
    </source>
</evidence>
<organism evidence="2 3">
    <name type="scientific">Novosphingobium aquae</name>
    <dbReference type="NCBI Taxonomy" id="3133435"/>
    <lineage>
        <taxon>Bacteria</taxon>
        <taxon>Pseudomonadati</taxon>
        <taxon>Pseudomonadota</taxon>
        <taxon>Alphaproteobacteria</taxon>
        <taxon>Sphingomonadales</taxon>
        <taxon>Sphingomonadaceae</taxon>
        <taxon>Novosphingobium</taxon>
    </lineage>
</organism>
<reference evidence="2 3" key="1">
    <citation type="submission" date="2024-03" db="EMBL/GenBank/DDBJ databases">
        <authorList>
            <person name="Jo J.-H."/>
        </authorList>
    </citation>
    <scope>NUCLEOTIDE SEQUENCE [LARGE SCALE GENOMIC DNA]</scope>
    <source>
        <strain evidence="2 3">AS3R-12</strain>
    </source>
</reference>
<feature type="transmembrane region" description="Helical" evidence="1">
    <location>
        <begin position="48"/>
        <end position="67"/>
    </location>
</feature>
<keyword evidence="3" id="KW-1185">Reference proteome</keyword>
<protein>
    <submittedName>
        <fullName evidence="2">Adenylate cyclase</fullName>
    </submittedName>
</protein>
<comment type="caution">
    <text evidence="2">The sequence shown here is derived from an EMBL/GenBank/DDBJ whole genome shotgun (WGS) entry which is preliminary data.</text>
</comment>
<feature type="transmembrane region" description="Helical" evidence="1">
    <location>
        <begin position="88"/>
        <end position="106"/>
    </location>
</feature>
<feature type="transmembrane region" description="Helical" evidence="1">
    <location>
        <begin position="176"/>
        <end position="194"/>
    </location>
</feature>
<proteinExistence type="predicted"/>
<evidence type="ECO:0000313" key="2">
    <source>
        <dbReference type="EMBL" id="MEJ6011971.1"/>
    </source>
</evidence>
<name>A0ABU8SDC6_9SPHN</name>